<proteinExistence type="predicted"/>
<evidence type="ECO:0000313" key="3">
    <source>
        <dbReference type="Proteomes" id="UP000002209"/>
    </source>
</evidence>
<dbReference type="Gene3D" id="3.30.420.240">
    <property type="match status" value="1"/>
</dbReference>
<evidence type="ECO:0008006" key="4">
    <source>
        <dbReference type="Google" id="ProtNLM"/>
    </source>
</evidence>
<organism evidence="2 3">
    <name type="scientific">Gemmatimonas aurantiaca (strain DSM 14586 / JCM 11422 / NBRC 100505 / T-27)</name>
    <dbReference type="NCBI Taxonomy" id="379066"/>
    <lineage>
        <taxon>Bacteria</taxon>
        <taxon>Pseudomonadati</taxon>
        <taxon>Gemmatimonadota</taxon>
        <taxon>Gemmatimonadia</taxon>
        <taxon>Gemmatimonadales</taxon>
        <taxon>Gemmatimonadaceae</taxon>
        <taxon>Gemmatimonas</taxon>
    </lineage>
</organism>
<evidence type="ECO:0000313" key="2">
    <source>
        <dbReference type="EMBL" id="BAH38864.1"/>
    </source>
</evidence>
<accession>C1A439</accession>
<dbReference type="STRING" id="379066.GAU_1822"/>
<feature type="region of interest" description="Disordered" evidence="1">
    <location>
        <begin position="526"/>
        <end position="549"/>
    </location>
</feature>
<dbReference type="InterPro" id="IPR027417">
    <property type="entry name" value="P-loop_NTPase"/>
</dbReference>
<protein>
    <recommendedName>
        <fullName evidence="4">Terminase</fullName>
    </recommendedName>
</protein>
<gene>
    <name evidence="2" type="ordered locus">GAU_1822</name>
</gene>
<keyword evidence="3" id="KW-1185">Reference proteome</keyword>
<dbReference type="EMBL" id="AP009153">
    <property type="protein sequence ID" value="BAH38864.1"/>
    <property type="molecule type" value="Genomic_DNA"/>
</dbReference>
<dbReference type="Gene3D" id="3.40.50.300">
    <property type="entry name" value="P-loop containing nucleotide triphosphate hydrolases"/>
    <property type="match status" value="1"/>
</dbReference>
<evidence type="ECO:0000256" key="1">
    <source>
        <dbReference type="SAM" id="MobiDB-lite"/>
    </source>
</evidence>
<dbReference type="eggNOG" id="COG0507">
    <property type="taxonomic scope" value="Bacteria"/>
</dbReference>
<reference evidence="3" key="1">
    <citation type="submission" date="2006-03" db="EMBL/GenBank/DDBJ databases">
        <title>Complete genome sequence of Gemmatimonas aurantiaca T-27 that represents a novel phylum Gemmatimonadetes.</title>
        <authorList>
            <person name="Takasaki K."/>
            <person name="Ichikawa N."/>
            <person name="Miura H."/>
            <person name="Matsushita S."/>
            <person name="Watanabe Y."/>
            <person name="Oguchi A."/>
            <person name="Ankai A."/>
            <person name="Yashiro I."/>
            <person name="Takahashi M."/>
            <person name="Terui Y."/>
            <person name="Fukui S."/>
            <person name="Yokoyama H."/>
            <person name="Tanikawa S."/>
            <person name="Hanada S."/>
            <person name="Kamagata Y."/>
            <person name="Fujita N."/>
        </authorList>
    </citation>
    <scope>NUCLEOTIDE SEQUENCE [LARGE SCALE GENOMIC DNA]</scope>
    <source>
        <strain evidence="3">T-27 / DSM 14586 / JCM 11422 / NBRC 100505</strain>
    </source>
</reference>
<dbReference type="KEGG" id="gau:GAU_1822"/>
<sequence length="549" mass="59568">MVETATVAPSLVIDHSAYRHDPLGWAEVALGVSRETLLWSLFDAYGTHEWDGTPDPLATVLEAIAKNQWVAVASGTGTGKTFLEAVLLLWWIAVEPDSIATTVATKADQQEKGIWREVARHWPRFQACFPEAELTTLRIRMEPWRGDAWGAWGITAAPKAGEESSSAVQGLHAKRLLILVDETPGVPQPVMTALVNTATGEENVIAAFGNPDYQADPLGQFAETKRVTAIRISALDHPNVVLGVERIPGAATRLSIATREDKYGVESGVYQSRVRGIAPEQSASALIHLAWCVAAADRAESVQHAALALGPKALGVDVAQSENGDKAAVAMGQGARLLSVIAKACPNATKLGAEVWQLMRDEGIVPEYVGVDPIGVGAATVNHLDGECEKENAGRSVVRCSGGAKAMEASSRAADGSAMEWLADANKFKNLRAQMWWQLREDLRNGLIALPRDRELFRELTTVQFDEDGGIVTLESKDDIRKRLGRSPDRADAVVYWNWVRPRTRVNQPPPEGFDVARPIRNYAPRQQTPAPFTTPQVTGWRPGAMSHG</sequence>
<name>C1A439_GEMAT</name>
<dbReference type="Proteomes" id="UP000002209">
    <property type="component" value="Chromosome"/>
</dbReference>
<feature type="compositionally biased region" description="Polar residues" evidence="1">
    <location>
        <begin position="526"/>
        <end position="538"/>
    </location>
</feature>
<dbReference type="HOGENOM" id="CLU_027398_1_0_0"/>
<dbReference type="AlphaFoldDB" id="C1A439"/>